<dbReference type="EMBL" id="JANBVB010002461">
    <property type="protein sequence ID" value="KAJ2885034.1"/>
    <property type="molecule type" value="Genomic_DNA"/>
</dbReference>
<comment type="caution">
    <text evidence="1">The sequence shown here is derived from an EMBL/GenBank/DDBJ whole genome shotgun (WGS) entry which is preliminary data.</text>
</comment>
<sequence>MSHLHNNDDNSVIDKAGMALSHNPTGLLLPGVDPTTHHQAVRLCARDYIENHVFFNDKQFHNHLNHHLLAAFSMGASAPRLQEIFDVNSDYQLPSLALTSDVTITADNFVEHLSKEELYPNF</sequence>
<evidence type="ECO:0000313" key="2">
    <source>
        <dbReference type="Proteomes" id="UP001139981"/>
    </source>
</evidence>
<dbReference type="Proteomes" id="UP001139981">
    <property type="component" value="Unassembled WGS sequence"/>
</dbReference>
<organism evidence="1 2">
    <name type="scientific">Coemansia aciculifera</name>
    <dbReference type="NCBI Taxonomy" id="417176"/>
    <lineage>
        <taxon>Eukaryota</taxon>
        <taxon>Fungi</taxon>
        <taxon>Fungi incertae sedis</taxon>
        <taxon>Zoopagomycota</taxon>
        <taxon>Kickxellomycotina</taxon>
        <taxon>Kickxellomycetes</taxon>
        <taxon>Kickxellales</taxon>
        <taxon>Kickxellaceae</taxon>
        <taxon>Coemansia</taxon>
    </lineage>
</organism>
<reference evidence="1" key="1">
    <citation type="submission" date="2022-07" db="EMBL/GenBank/DDBJ databases">
        <title>Phylogenomic reconstructions and comparative analyses of Kickxellomycotina fungi.</title>
        <authorList>
            <person name="Reynolds N.K."/>
            <person name="Stajich J.E."/>
            <person name="Barry K."/>
            <person name="Grigoriev I.V."/>
            <person name="Crous P."/>
            <person name="Smith M.E."/>
        </authorList>
    </citation>
    <scope>NUCLEOTIDE SEQUENCE</scope>
    <source>
        <strain evidence="1">CBS 190363</strain>
    </source>
</reference>
<evidence type="ECO:0000313" key="1">
    <source>
        <dbReference type="EMBL" id="KAJ2885034.1"/>
    </source>
</evidence>
<feature type="non-terminal residue" evidence="1">
    <location>
        <position position="122"/>
    </location>
</feature>
<name>A0ACC1LVU7_9FUNG</name>
<accession>A0ACC1LVU7</accession>
<proteinExistence type="predicted"/>
<keyword evidence="2" id="KW-1185">Reference proteome</keyword>
<protein>
    <submittedName>
        <fullName evidence="1">Uncharacterized protein</fullName>
    </submittedName>
</protein>
<gene>
    <name evidence="1" type="ORF">IWW38_005361</name>
</gene>